<feature type="region of interest" description="Disordered" evidence="1">
    <location>
        <begin position="1"/>
        <end position="184"/>
    </location>
</feature>
<dbReference type="Proteomes" id="UP001189429">
    <property type="component" value="Unassembled WGS sequence"/>
</dbReference>
<keyword evidence="3" id="KW-1185">Reference proteome</keyword>
<feature type="compositionally biased region" description="Polar residues" evidence="1">
    <location>
        <begin position="695"/>
        <end position="708"/>
    </location>
</feature>
<comment type="caution">
    <text evidence="2">The sequence shown here is derived from an EMBL/GenBank/DDBJ whole genome shotgun (WGS) entry which is preliminary data.</text>
</comment>
<evidence type="ECO:0000256" key="1">
    <source>
        <dbReference type="SAM" id="MobiDB-lite"/>
    </source>
</evidence>
<organism evidence="2 3">
    <name type="scientific">Prorocentrum cordatum</name>
    <dbReference type="NCBI Taxonomy" id="2364126"/>
    <lineage>
        <taxon>Eukaryota</taxon>
        <taxon>Sar</taxon>
        <taxon>Alveolata</taxon>
        <taxon>Dinophyceae</taxon>
        <taxon>Prorocentrales</taxon>
        <taxon>Prorocentraceae</taxon>
        <taxon>Prorocentrum</taxon>
    </lineage>
</organism>
<feature type="compositionally biased region" description="Pro residues" evidence="1">
    <location>
        <begin position="566"/>
        <end position="575"/>
    </location>
</feature>
<feature type="compositionally biased region" description="Basic and acidic residues" evidence="1">
    <location>
        <begin position="503"/>
        <end position="513"/>
    </location>
</feature>
<feature type="region of interest" description="Disordered" evidence="1">
    <location>
        <begin position="323"/>
        <end position="745"/>
    </location>
</feature>
<feature type="compositionally biased region" description="Basic residues" evidence="1">
    <location>
        <begin position="103"/>
        <end position="114"/>
    </location>
</feature>
<protein>
    <submittedName>
        <fullName evidence="2">Uncharacterized protein</fullName>
    </submittedName>
</protein>
<feature type="compositionally biased region" description="Basic and acidic residues" evidence="1">
    <location>
        <begin position="93"/>
        <end position="102"/>
    </location>
</feature>
<dbReference type="EMBL" id="CAUYUJ010003421">
    <property type="protein sequence ID" value="CAK0805261.1"/>
    <property type="molecule type" value="Genomic_DNA"/>
</dbReference>
<reference evidence="2" key="1">
    <citation type="submission" date="2023-10" db="EMBL/GenBank/DDBJ databases">
        <authorList>
            <person name="Chen Y."/>
            <person name="Shah S."/>
            <person name="Dougan E. K."/>
            <person name="Thang M."/>
            <person name="Chan C."/>
        </authorList>
    </citation>
    <scope>NUCLEOTIDE SEQUENCE [LARGE SCALE GENOMIC DNA]</scope>
</reference>
<evidence type="ECO:0000313" key="3">
    <source>
        <dbReference type="Proteomes" id="UP001189429"/>
    </source>
</evidence>
<name>A0ABN9QK61_9DINO</name>
<gene>
    <name evidence="2" type="ORF">PCOR1329_LOCUS11830</name>
</gene>
<proteinExistence type="predicted"/>
<sequence>MSAGSHWRSCRRCVPTATRQPPGNRVQPVDPEEAATRTPCFRTGWPRHAMVSGPDPSKARPLQLRPPPAPGRGGAAPRAQRGARRRSAATQRSSDDACEAAKRRSGKAAKRRSRAAAQRRSGEAAKRRRRRSGKAAASGDDEATTETAPRRSDEAAARQRRRRRPRARALAASPTERCFLLGGKPWPSRSGVGHGLLDELAALALGILHAHGHGSMRTASITSSIGRAPRGIGRAAKRPEPGPRARPRGPAARGNDTRAGGCQLQAGPAPLQGESGRKIQALPEPRTSDLPASRWPAPALGRLRAQSPGRLQVGRPFAPRARVGNAAEATNRRRATEGLGADCRPCLRGRLPKPSARGRRGASLPRGSARTGGQGGGGRREEGGEEARRRRDRRECGRSQNCCESIVCGARVPRPREDRSAPRARFPGAGKRHQLISRPHRSSPPSLPSPKHTTPRAAAGSTKAHSDPRPRWQAAPRPHGTLGGLWRSASAAGRVRSSSAAGAEERARQDGKGGKVRGKLGTRESAARPARSLTRRRKTPPWSACCDVGASSKNRDGNFCRRVRPPRGPYSPPQGPSKRGSGVKEQSAGRGRDPGAPTSRTNWVARGEGKARSRRASLDGPAGQTTLWPKPGSRRAGAPPCRSERRRGPAVARAGWGQDAPRTARRAAAGTEDGHCRGRPAARVCRRRGSLQPGRGQNLQPGRSQNLQPGRGESPQPGRTCRDAPRPGRGGSLRLRQDVLRPGRG</sequence>
<feature type="compositionally biased region" description="Basic and acidic residues" evidence="1">
    <location>
        <begin position="735"/>
        <end position="745"/>
    </location>
</feature>
<feature type="compositionally biased region" description="Basic and acidic residues" evidence="1">
    <location>
        <begin position="378"/>
        <end position="397"/>
    </location>
</feature>
<feature type="compositionally biased region" description="Basic and acidic residues" evidence="1">
    <location>
        <begin position="148"/>
        <end position="157"/>
    </location>
</feature>
<feature type="compositionally biased region" description="Low complexity" evidence="1">
    <location>
        <begin position="487"/>
        <end position="502"/>
    </location>
</feature>
<accession>A0ABN9QK61</accession>
<evidence type="ECO:0000313" key="2">
    <source>
        <dbReference type="EMBL" id="CAK0805261.1"/>
    </source>
</evidence>
<feature type="compositionally biased region" description="Basic residues" evidence="1">
    <location>
        <begin position="430"/>
        <end position="441"/>
    </location>
</feature>
<feature type="region of interest" description="Disordered" evidence="1">
    <location>
        <begin position="231"/>
        <end position="275"/>
    </location>
</feature>
<feature type="compositionally biased region" description="Basic residues" evidence="1">
    <location>
        <begin position="677"/>
        <end position="689"/>
    </location>
</feature>
<feature type="compositionally biased region" description="Basic residues" evidence="1">
    <location>
        <begin position="158"/>
        <end position="167"/>
    </location>
</feature>